<dbReference type="Gene3D" id="3.40.1090.10">
    <property type="entry name" value="Cytosolic phospholipase A2 catalytic domain"/>
    <property type="match status" value="1"/>
</dbReference>
<dbReference type="SUPFAM" id="SSF52151">
    <property type="entry name" value="FabD/lysophospholipase-like"/>
    <property type="match status" value="1"/>
</dbReference>
<proteinExistence type="predicted"/>
<dbReference type="GO" id="GO:0016042">
    <property type="term" value="P:lipid catabolic process"/>
    <property type="evidence" value="ECO:0007669"/>
    <property type="project" value="UniProtKB-UniRule"/>
</dbReference>
<feature type="short sequence motif" description="DGA/G" evidence="2">
    <location>
        <begin position="433"/>
        <end position="435"/>
    </location>
</feature>
<keyword evidence="7" id="KW-1185">Reference proteome</keyword>
<evidence type="ECO:0000256" key="4">
    <source>
        <dbReference type="SAM" id="Phobius"/>
    </source>
</evidence>
<dbReference type="InterPro" id="IPR016035">
    <property type="entry name" value="Acyl_Trfase/lysoPLipase"/>
</dbReference>
<keyword evidence="4" id="KW-0812">Transmembrane</keyword>
<evidence type="ECO:0000259" key="5">
    <source>
        <dbReference type="PROSITE" id="PS51635"/>
    </source>
</evidence>
<organism evidence="6 7">
    <name type="scientific">Pseudoduganella aquatica</name>
    <dbReference type="NCBI Taxonomy" id="2660641"/>
    <lineage>
        <taxon>Bacteria</taxon>
        <taxon>Pseudomonadati</taxon>
        <taxon>Pseudomonadota</taxon>
        <taxon>Betaproteobacteria</taxon>
        <taxon>Burkholderiales</taxon>
        <taxon>Oxalobacteraceae</taxon>
        <taxon>Telluria group</taxon>
        <taxon>Pseudoduganella</taxon>
    </lineage>
</organism>
<accession>A0A7X4KPJ6</accession>
<evidence type="ECO:0000313" key="6">
    <source>
        <dbReference type="EMBL" id="MYN10348.1"/>
    </source>
</evidence>
<protein>
    <recommendedName>
        <fullName evidence="5">PNPLA domain-containing protein</fullName>
    </recommendedName>
</protein>
<dbReference type="RefSeq" id="WP_161074637.1">
    <property type="nucleotide sequence ID" value="NZ_WWCU01000036.1"/>
</dbReference>
<sequence>MKGGITSGVVYPKLIARLARGYAFKNIGGTSAGAIAAAACAAAECGRQSGRQPAAFASLAGLPEELQAQEQGRSRLARLFQPAPALQAHFDMAMRYIDAKDKLRAALGIAAALVHWPTVVGAALLLIAPLVMLSTHLTALRSAATTLAMLATAAGAAWLTHRAFALLPAPAQAPAAPPASPTPPTAAQRPAWLRLAAELACAAAAGYLVLAAAIAGLPGHAGPLNIGLQVPFLLLVPLCVATGFGWGAWRSAAALLQGLHRNQYGLCSGRSTGSDAVTALTDWLSLYLNQLAGLPPGRPLTFGDLWGQQTSTAPENRAINLEVVTTALSQQMPYALPFRDGSGGFYFHPAEWAQLFPPSVMDWLLQQAPQPPQTGPFAAPDGSPLVRLCDPADTPVVVAVRMSLSFPLLLSAVPLYAQDYTDSSKLKRIWFSDGGISSNMPLHFFDTLLPEHPTFAINLKEAHPKYPIEDAAQCGLDGRVYLPSDNNQGRLRYWAATDDATPAGLFGFLGNIFATMHSWRDEILFPYPGYRDRIVQISLRPGEGGLNLNMPKEAVERLGDAGACAAEMLYRRFHPQGGGNGWDNHEQVQVLSVLGNLERLAKHAGAPEAAARWRAAVARSKRLGTNEKILANDLLSDLEAMGAHVSASGDSMEDRMYRPRPEMKLTPNL</sequence>
<keyword evidence="2" id="KW-0378">Hydrolase</keyword>
<dbReference type="GO" id="GO:0016787">
    <property type="term" value="F:hydrolase activity"/>
    <property type="evidence" value="ECO:0007669"/>
    <property type="project" value="UniProtKB-UniRule"/>
</dbReference>
<comment type="caution">
    <text evidence="2">Lacks conserved residue(s) required for the propagation of feature annotation.</text>
</comment>
<feature type="region of interest" description="Disordered" evidence="3">
    <location>
        <begin position="646"/>
        <end position="669"/>
    </location>
</feature>
<keyword evidence="4" id="KW-0472">Membrane</keyword>
<dbReference type="AlphaFoldDB" id="A0A7X4KPJ6"/>
<feature type="compositionally biased region" description="Basic and acidic residues" evidence="3">
    <location>
        <begin position="652"/>
        <end position="663"/>
    </location>
</feature>
<comment type="caution">
    <text evidence="6">The sequence shown here is derived from an EMBL/GenBank/DDBJ whole genome shotgun (WGS) entry which is preliminary data.</text>
</comment>
<feature type="short sequence motif" description="GXSXG" evidence="2">
    <location>
        <begin position="29"/>
        <end position="33"/>
    </location>
</feature>
<feature type="transmembrane region" description="Helical" evidence="4">
    <location>
        <begin position="229"/>
        <end position="249"/>
    </location>
</feature>
<gene>
    <name evidence="6" type="ORF">GTP77_23775</name>
</gene>
<name>A0A7X4KPJ6_9BURK</name>
<evidence type="ECO:0000256" key="3">
    <source>
        <dbReference type="SAM" id="MobiDB-lite"/>
    </source>
</evidence>
<keyword evidence="4" id="KW-1133">Transmembrane helix</keyword>
<feature type="transmembrane region" description="Helical" evidence="4">
    <location>
        <begin position="195"/>
        <end position="217"/>
    </location>
</feature>
<evidence type="ECO:0000313" key="7">
    <source>
        <dbReference type="Proteomes" id="UP000450676"/>
    </source>
</evidence>
<dbReference type="Proteomes" id="UP000450676">
    <property type="component" value="Unassembled WGS sequence"/>
</dbReference>
<feature type="transmembrane region" description="Helical" evidence="4">
    <location>
        <begin position="139"/>
        <end position="159"/>
    </location>
</feature>
<keyword evidence="1 2" id="KW-0443">Lipid metabolism</keyword>
<feature type="active site" description="Nucleophile" evidence="2">
    <location>
        <position position="31"/>
    </location>
</feature>
<reference evidence="6 7" key="1">
    <citation type="submission" date="2019-12" db="EMBL/GenBank/DDBJ databases">
        <title>Novel species isolated from a subtropical stream in China.</title>
        <authorList>
            <person name="Lu H."/>
        </authorList>
    </citation>
    <scope>NUCLEOTIDE SEQUENCE [LARGE SCALE GENOMIC DNA]</scope>
    <source>
        <strain evidence="6 7">FT127W</strain>
    </source>
</reference>
<feature type="transmembrane region" description="Helical" evidence="4">
    <location>
        <begin position="105"/>
        <end position="133"/>
    </location>
</feature>
<feature type="domain" description="PNPLA" evidence="5">
    <location>
        <begin position="1"/>
        <end position="446"/>
    </location>
</feature>
<feature type="active site" description="Proton acceptor" evidence="2">
    <location>
        <position position="433"/>
    </location>
</feature>
<evidence type="ECO:0000256" key="2">
    <source>
        <dbReference type="PROSITE-ProRule" id="PRU01161"/>
    </source>
</evidence>
<dbReference type="InterPro" id="IPR002641">
    <property type="entry name" value="PNPLA_dom"/>
</dbReference>
<keyword evidence="2" id="KW-0442">Lipid degradation</keyword>
<dbReference type="EMBL" id="WWCU01000036">
    <property type="protein sequence ID" value="MYN10348.1"/>
    <property type="molecule type" value="Genomic_DNA"/>
</dbReference>
<dbReference type="PROSITE" id="PS51635">
    <property type="entry name" value="PNPLA"/>
    <property type="match status" value="1"/>
</dbReference>
<evidence type="ECO:0000256" key="1">
    <source>
        <dbReference type="ARBA" id="ARBA00023098"/>
    </source>
</evidence>